<feature type="transmembrane region" description="Helical" evidence="1">
    <location>
        <begin position="86"/>
        <end position="110"/>
    </location>
</feature>
<protein>
    <submittedName>
        <fullName evidence="2">Uncharacterized protein</fullName>
    </submittedName>
</protein>
<dbReference type="HOGENOM" id="CLU_101652_0_0_2"/>
<proteinExistence type="predicted"/>
<dbReference type="PATRIC" id="fig|1434110.4.peg.566"/>
<dbReference type="EMBL" id="CP009516">
    <property type="protein sequence ID" value="AKB76952.1"/>
    <property type="molecule type" value="Genomic_DNA"/>
</dbReference>
<dbReference type="Proteomes" id="UP000033101">
    <property type="component" value="Chromosome"/>
</dbReference>
<keyword evidence="1" id="KW-0812">Transmembrane</keyword>
<keyword evidence="3" id="KW-1185">Reference proteome</keyword>
<evidence type="ECO:0000313" key="3">
    <source>
        <dbReference type="Proteomes" id="UP000033101"/>
    </source>
</evidence>
<gene>
    <name evidence="2" type="ORF">MSHOH_0469</name>
</gene>
<evidence type="ECO:0000256" key="1">
    <source>
        <dbReference type="SAM" id="Phobius"/>
    </source>
</evidence>
<evidence type="ECO:0000313" key="2">
    <source>
        <dbReference type="EMBL" id="AKB76952.1"/>
    </source>
</evidence>
<organism evidence="2 3">
    <name type="scientific">Methanosarcina horonobensis HB-1 = JCM 15518</name>
    <dbReference type="NCBI Taxonomy" id="1434110"/>
    <lineage>
        <taxon>Archaea</taxon>
        <taxon>Methanobacteriati</taxon>
        <taxon>Methanobacteriota</taxon>
        <taxon>Stenosarchaea group</taxon>
        <taxon>Methanomicrobia</taxon>
        <taxon>Methanosarcinales</taxon>
        <taxon>Methanosarcinaceae</taxon>
        <taxon>Methanosarcina</taxon>
    </lineage>
</organism>
<name>A0A0E3SB29_9EURY</name>
<dbReference type="AlphaFoldDB" id="A0A0E3SB29"/>
<dbReference type="KEGG" id="mhor:MSHOH_0469"/>
<sequence length="242" mass="26763">MALTGIVYALSVNLTRRSDPGEIAITYGFIGFGLSLILTGINLMIKNPKEYHLHIVGTGLVLNCIGIGAFLVLYPQGYPVWVYPNVTYVAAVYAGGVCLLAGNAFANTVLNLIEERARQLSEIESEKIKSHSEHEIEKEVQRTLANSFTKKDSFSKFNMDLKDTEYDFILGKGLLESEKKITIQDEIPEVENLKFASTGKHVALDEGLDSASLLLARATSTPSRGKQTKGLLHNKTKFLRRR</sequence>
<keyword evidence="1" id="KW-0472">Membrane</keyword>
<feature type="transmembrane region" description="Helical" evidence="1">
    <location>
        <begin position="24"/>
        <end position="45"/>
    </location>
</feature>
<reference evidence="2 3" key="1">
    <citation type="submission" date="2014-07" db="EMBL/GenBank/DDBJ databases">
        <title>Methanogenic archaea and the global carbon cycle.</title>
        <authorList>
            <person name="Henriksen J.R."/>
            <person name="Luke J."/>
            <person name="Reinhart S."/>
            <person name="Benedict M.N."/>
            <person name="Youngblut N.D."/>
            <person name="Metcalf M.E."/>
            <person name="Whitaker R.J."/>
            <person name="Metcalf W.W."/>
        </authorList>
    </citation>
    <scope>NUCLEOTIDE SEQUENCE [LARGE SCALE GENOMIC DNA]</scope>
    <source>
        <strain evidence="2 3">HB-1</strain>
    </source>
</reference>
<keyword evidence="1" id="KW-1133">Transmembrane helix</keyword>
<feature type="transmembrane region" description="Helical" evidence="1">
    <location>
        <begin position="52"/>
        <end position="74"/>
    </location>
</feature>
<accession>A0A0E3SB29</accession>
<dbReference type="STRING" id="1434110.MSHOH_0469"/>